<dbReference type="CDD" id="cd05819">
    <property type="entry name" value="NHL"/>
    <property type="match status" value="1"/>
</dbReference>
<gene>
    <name evidence="4" type="ORF">NDES1114_LOCUS18757</name>
</gene>
<dbReference type="PROSITE" id="PS51125">
    <property type="entry name" value="NHL"/>
    <property type="match status" value="1"/>
</dbReference>
<keyword evidence="1" id="KW-0677">Repeat</keyword>
<dbReference type="Pfam" id="PF01436">
    <property type="entry name" value="NHL"/>
    <property type="match status" value="1"/>
</dbReference>
<dbReference type="InterPro" id="IPR001258">
    <property type="entry name" value="NHL_repeat"/>
</dbReference>
<proteinExistence type="predicted"/>
<feature type="compositionally biased region" description="Polar residues" evidence="3">
    <location>
        <begin position="125"/>
        <end position="135"/>
    </location>
</feature>
<protein>
    <submittedName>
        <fullName evidence="4">Uncharacterized protein</fullName>
    </submittedName>
</protein>
<feature type="region of interest" description="Disordered" evidence="3">
    <location>
        <begin position="51"/>
        <end position="71"/>
    </location>
</feature>
<dbReference type="GO" id="GO:0043161">
    <property type="term" value="P:proteasome-mediated ubiquitin-dependent protein catabolic process"/>
    <property type="evidence" value="ECO:0007669"/>
    <property type="project" value="TreeGrafter"/>
</dbReference>
<dbReference type="PANTHER" id="PTHR24104:SF25">
    <property type="entry name" value="PROTEIN LIN-41"/>
    <property type="match status" value="1"/>
</dbReference>
<reference evidence="4" key="1">
    <citation type="submission" date="2021-01" db="EMBL/GenBank/DDBJ databases">
        <authorList>
            <person name="Corre E."/>
            <person name="Pelletier E."/>
            <person name="Niang G."/>
            <person name="Scheremetjew M."/>
            <person name="Finn R."/>
            <person name="Kale V."/>
            <person name="Holt S."/>
            <person name="Cochrane G."/>
            <person name="Meng A."/>
            <person name="Brown T."/>
            <person name="Cohen L."/>
        </authorList>
    </citation>
    <scope>NUCLEOTIDE SEQUENCE</scope>
    <source>
        <strain evidence="4">CCAP 1951/1</strain>
    </source>
</reference>
<dbReference type="Gene3D" id="2.120.10.30">
    <property type="entry name" value="TolB, C-terminal domain"/>
    <property type="match status" value="3"/>
</dbReference>
<dbReference type="EMBL" id="HBGF01028314">
    <property type="protein sequence ID" value="CAD9123771.1"/>
    <property type="molecule type" value="Transcribed_RNA"/>
</dbReference>
<dbReference type="GO" id="GO:0008270">
    <property type="term" value="F:zinc ion binding"/>
    <property type="evidence" value="ECO:0007669"/>
    <property type="project" value="UniProtKB-KW"/>
</dbReference>
<evidence type="ECO:0000256" key="2">
    <source>
        <dbReference type="PROSITE-ProRule" id="PRU00504"/>
    </source>
</evidence>
<feature type="repeat" description="NHL" evidence="2">
    <location>
        <begin position="496"/>
        <end position="533"/>
    </location>
</feature>
<evidence type="ECO:0000256" key="3">
    <source>
        <dbReference type="SAM" id="MobiDB-lite"/>
    </source>
</evidence>
<organism evidence="4">
    <name type="scientific">Neobodo designis</name>
    <name type="common">Flagellated protozoan</name>
    <name type="synonym">Bodo designis</name>
    <dbReference type="NCBI Taxonomy" id="312471"/>
    <lineage>
        <taxon>Eukaryota</taxon>
        <taxon>Discoba</taxon>
        <taxon>Euglenozoa</taxon>
        <taxon>Kinetoplastea</taxon>
        <taxon>Metakinetoplastina</taxon>
        <taxon>Neobodonida</taxon>
        <taxon>Neobodo</taxon>
    </lineage>
</organism>
<dbReference type="SUPFAM" id="SSF63829">
    <property type="entry name" value="Calcium-dependent phosphotriesterase"/>
    <property type="match status" value="1"/>
</dbReference>
<name>A0A7S1M7U6_NEODS</name>
<dbReference type="PANTHER" id="PTHR24104">
    <property type="entry name" value="E3 UBIQUITIN-PROTEIN LIGASE NHLRC1-RELATED"/>
    <property type="match status" value="1"/>
</dbReference>
<evidence type="ECO:0000256" key="1">
    <source>
        <dbReference type="ARBA" id="ARBA00022737"/>
    </source>
</evidence>
<dbReference type="AlphaFoldDB" id="A0A7S1M7U6"/>
<dbReference type="InterPro" id="IPR011042">
    <property type="entry name" value="6-blade_b-propeller_TolB-like"/>
</dbReference>
<feature type="region of interest" description="Disordered" evidence="3">
    <location>
        <begin position="106"/>
        <end position="135"/>
    </location>
</feature>
<dbReference type="InterPro" id="IPR050952">
    <property type="entry name" value="TRIM-NHL_E3_ligases"/>
</dbReference>
<dbReference type="GO" id="GO:0061630">
    <property type="term" value="F:ubiquitin protein ligase activity"/>
    <property type="evidence" value="ECO:0007669"/>
    <property type="project" value="TreeGrafter"/>
</dbReference>
<evidence type="ECO:0000313" key="4">
    <source>
        <dbReference type="EMBL" id="CAD9123771.1"/>
    </source>
</evidence>
<sequence length="595" mass="62476">MPPATPATFETAPTVLDATALLIPFACYWELAHMGHLPSTLASAAESTATVDSAASADSPDASTRRARFPGRRMVPPGWAMPTMPPMMLQLLVGRFVRHIGWVRQGAPGSARAPPTGGTPHRRSATPNSSLTSFPTRSAGLAAAMNVSVSEPTGALAAALGPSTIPVTPANVAAASAAAAAAAPQPQEASVTDADAELDVLMVRGKSTSYWEGDDDGSSTRGTPTEDVYVQDEQTQMVVRQGSAGLLSGGQPPPFTGNPDLLEGDEDALAAFKRSHTSTPATFRFPTGLTCLPNGLLAVCSDETRITIINQHGFVIKRHSNIGGLRFPRGLTALGGPLLSIADGAHHRILIVDYTTGRVVRELGRLGVPGDGLNDFNCPSGTSLVPGHADILAVCDQMNHRVKLVNWRTGRCVKVIGAGTRGAGEDEFNGPWGITSLSLRDCFVDPSEGARWERTGADEPVNPAVAFAVCDQDNHRVKLITSSGAFIRHIGGSPRGGSGRDDFSRPRAVVALEHGVLCVTDICNHRIKVVDARTGTCLRVFSSITTGCMNRILQPAGTDSARAVEELYPLGITSLPGGDIAVGDRDNHRITVLRP</sequence>
<feature type="compositionally biased region" description="Low complexity" evidence="3">
    <location>
        <begin position="51"/>
        <end position="62"/>
    </location>
</feature>
<accession>A0A7S1M7U6</accession>
<dbReference type="GO" id="GO:0000209">
    <property type="term" value="P:protein polyubiquitination"/>
    <property type="evidence" value="ECO:0007669"/>
    <property type="project" value="TreeGrafter"/>
</dbReference>